<protein>
    <submittedName>
        <fullName evidence="4">Dextranase</fullName>
    </submittedName>
</protein>
<dbReference type="InterPro" id="IPR041402">
    <property type="entry name" value="B_solenoid_dext"/>
</dbReference>
<dbReference type="Gene3D" id="2.60.350.10">
    <property type="entry name" value="Dextranase, N-terminal"/>
    <property type="match status" value="1"/>
</dbReference>
<gene>
    <name evidence="4" type="ORF">FNAPI_5518</name>
</gene>
<dbReference type="EMBL" id="JAAOAO010000200">
    <property type="protein sequence ID" value="KAF5557305.1"/>
    <property type="molecule type" value="Genomic_DNA"/>
</dbReference>
<dbReference type="InterPro" id="IPR035953">
    <property type="entry name" value="Dextranase_N-ter"/>
</dbReference>
<reference evidence="4 5" key="1">
    <citation type="submission" date="2020-05" db="EMBL/GenBank/DDBJ databases">
        <title>Identification and distribution of gene clusters putatively required for synthesis of sphingolipid metabolism inhibitors in phylogenetically diverse species of the filamentous fungus Fusarium.</title>
        <authorList>
            <person name="Kim H.-S."/>
            <person name="Busman M."/>
            <person name="Brown D.W."/>
            <person name="Divon H."/>
            <person name="Uhlig S."/>
            <person name="Proctor R.H."/>
        </authorList>
    </citation>
    <scope>NUCLEOTIDE SEQUENCE [LARGE SCALE GENOMIC DNA]</scope>
    <source>
        <strain evidence="4 5">NRRL 25196</strain>
    </source>
</reference>
<evidence type="ECO:0000259" key="3">
    <source>
        <dbReference type="Pfam" id="PF17433"/>
    </source>
</evidence>
<dbReference type="Gene3D" id="2.160.20.10">
    <property type="entry name" value="Single-stranded right-handed beta-helix, Pectin lyase-like"/>
    <property type="match status" value="1"/>
</dbReference>
<evidence type="ECO:0000259" key="2">
    <source>
        <dbReference type="Pfam" id="PF03718"/>
    </source>
</evidence>
<evidence type="ECO:0000313" key="5">
    <source>
        <dbReference type="Proteomes" id="UP000574317"/>
    </source>
</evidence>
<keyword evidence="5" id="KW-1185">Reference proteome</keyword>
<feature type="signal peptide" evidence="1">
    <location>
        <begin position="1"/>
        <end position="20"/>
    </location>
</feature>
<dbReference type="GO" id="GO:0004553">
    <property type="term" value="F:hydrolase activity, hydrolyzing O-glycosyl compounds"/>
    <property type="evidence" value="ECO:0007669"/>
    <property type="project" value="InterPro"/>
</dbReference>
<keyword evidence="1" id="KW-0732">Signal</keyword>
<dbReference type="Pfam" id="PF17433">
    <property type="entry name" value="Glyco_hydro_49N"/>
    <property type="match status" value="1"/>
</dbReference>
<dbReference type="Pfam" id="PF18841">
    <property type="entry name" value="B_solenoid_dext"/>
    <property type="match status" value="1"/>
</dbReference>
<dbReference type="InterPro" id="IPR005192">
    <property type="entry name" value="Glyco_hydro_49_C"/>
</dbReference>
<name>A0A8H5NA18_9HYPO</name>
<dbReference type="SUPFAM" id="SSF51126">
    <property type="entry name" value="Pectin lyase-like"/>
    <property type="match status" value="1"/>
</dbReference>
<dbReference type="InterPro" id="IPR012334">
    <property type="entry name" value="Pectin_lyas_fold"/>
</dbReference>
<proteinExistence type="predicted"/>
<evidence type="ECO:0000256" key="1">
    <source>
        <dbReference type="SAM" id="SignalP"/>
    </source>
</evidence>
<dbReference type="SUPFAM" id="SSF101596">
    <property type="entry name" value="Dextranase, N-terminal domain"/>
    <property type="match status" value="1"/>
</dbReference>
<organism evidence="4 5">
    <name type="scientific">Fusarium napiforme</name>
    <dbReference type="NCBI Taxonomy" id="42672"/>
    <lineage>
        <taxon>Eukaryota</taxon>
        <taxon>Fungi</taxon>
        <taxon>Dikarya</taxon>
        <taxon>Ascomycota</taxon>
        <taxon>Pezizomycotina</taxon>
        <taxon>Sordariomycetes</taxon>
        <taxon>Hypocreomycetidae</taxon>
        <taxon>Hypocreales</taxon>
        <taxon>Nectriaceae</taxon>
        <taxon>Fusarium</taxon>
        <taxon>Fusarium fujikuroi species complex</taxon>
    </lineage>
</organism>
<dbReference type="InterPro" id="IPR023226">
    <property type="entry name" value="Glyco_hydro_49_N_dom"/>
</dbReference>
<feature type="domain" description="Glycoside hydrolase family 49 C-terminal" evidence="2">
    <location>
        <begin position="485"/>
        <end position="598"/>
    </location>
</feature>
<dbReference type="InterPro" id="IPR011050">
    <property type="entry name" value="Pectin_lyase_fold/virulence"/>
</dbReference>
<comment type="caution">
    <text evidence="4">The sequence shown here is derived from an EMBL/GenBank/DDBJ whole genome shotgun (WGS) entry which is preliminary data.</text>
</comment>
<dbReference type="InterPro" id="IPR041274">
    <property type="entry name" value="IPU_b_solenoid"/>
</dbReference>
<evidence type="ECO:0000313" key="4">
    <source>
        <dbReference type="EMBL" id="KAF5557305.1"/>
    </source>
</evidence>
<accession>A0A8H5NA18</accession>
<feature type="domain" description="Glycoside hydrolase family 49 N-terminal" evidence="3">
    <location>
        <begin position="23"/>
        <end position="212"/>
    </location>
</feature>
<dbReference type="Proteomes" id="UP000574317">
    <property type="component" value="Unassembled WGS sequence"/>
</dbReference>
<dbReference type="Pfam" id="PF03718">
    <property type="entry name" value="Glyco_hydro_49"/>
    <property type="match status" value="1"/>
</dbReference>
<feature type="chain" id="PRO_5034851706" evidence="1">
    <location>
        <begin position="21"/>
        <end position="600"/>
    </location>
</feature>
<dbReference type="AlphaFoldDB" id="A0A8H5NA18"/>
<sequence length="600" mass="67384">MIHPCWKFFSFLAAARICELKVPDSDITTWWHENSVVNTNTSVAADEVRRSRRYNVSVSLAGEDDFHDSFVYESIPRNGNGKMFDPAQPGKEYDFADGDGITTEADEGINMAWTQFIYRKDVDVRIVTTDGSSIGPVSNVLIRPIDLGFAIERPKDNSVLIRVPFQNSGARFSVEFKSDLFTYRSNGTDYVNDGGVVVSEEPRNGLIIFASPPLSQDLNPSKTSKDVQVIRPGKMTQDTFGSKPTVIFESGVHWIEKDGVLGKDHIKLNSKTNYVYFEPGAYVKAALEYTTEHPTFYTVGYGVLSGENYAYMANTVQNYTAVKDDRYSLRMFWHQSVTDNQTWHCIGPTLASPPFNTMDLYPKNSTPHEEDNKVSAHIRDYKQVGAYYFQTDGTQMYRGSVREVFWHVNDDAIKLYHSGAQLDGLTIWKARNNAIVQMGWKPRNVSDVSVSKLRIIHNRWIKPDAYVPSAILGAAPFYGDPKEIDTQRTMQVKIDDVICEGICAALMTIAPMQNFDLEISNVHFETLHNDTELKLGRSIVGMDAGEGMDNYTPGQGNLTLGIHIKNWTIGEVEVDKENAGDDGLGQLKINPMFDGDWSLE</sequence>
<dbReference type="Pfam" id="PF18783">
    <property type="entry name" value="IPU_b_solenoid"/>
    <property type="match status" value="1"/>
</dbReference>